<dbReference type="GO" id="GO:0020037">
    <property type="term" value="F:heme binding"/>
    <property type="evidence" value="ECO:0007669"/>
    <property type="project" value="InterPro"/>
</dbReference>
<dbReference type="AlphaFoldDB" id="A0A074KGP4"/>
<dbReference type="GO" id="GO:0016491">
    <property type="term" value="F:oxidoreductase activity"/>
    <property type="evidence" value="ECO:0007669"/>
    <property type="project" value="UniProtKB-KW"/>
</dbReference>
<dbReference type="InterPro" id="IPR045854">
    <property type="entry name" value="NO2/SO3_Rdtase_4Fe4S_sf"/>
</dbReference>
<feature type="domain" description="Nitrite/Sulfite reductase ferredoxin-like" evidence="7">
    <location>
        <begin position="15"/>
        <end position="78"/>
    </location>
</feature>
<keyword evidence="5" id="KW-0408">Iron</keyword>
<dbReference type="InterPro" id="IPR005117">
    <property type="entry name" value="NiRdtase/SiRdtase_haem-b_fer"/>
</dbReference>
<dbReference type="InterPro" id="IPR051329">
    <property type="entry name" value="NIR_SIR_4Fe-4S"/>
</dbReference>
<dbReference type="InterPro" id="IPR006066">
    <property type="entry name" value="NO2/SO3_Rdtase_FeS/sirohaem_BS"/>
</dbReference>
<dbReference type="Gene3D" id="3.90.480.10">
    <property type="entry name" value="Sulfite Reductase Hemoprotein,Domain 2"/>
    <property type="match status" value="1"/>
</dbReference>
<evidence type="ECO:0000256" key="1">
    <source>
        <dbReference type="ARBA" id="ARBA00022485"/>
    </source>
</evidence>
<dbReference type="Proteomes" id="UP000027471">
    <property type="component" value="Unassembled WGS sequence"/>
</dbReference>
<dbReference type="Pfam" id="PF03460">
    <property type="entry name" value="NIR_SIR_ferr"/>
    <property type="match status" value="1"/>
</dbReference>
<dbReference type="GO" id="GO:0051539">
    <property type="term" value="F:4 iron, 4 sulfur cluster binding"/>
    <property type="evidence" value="ECO:0007669"/>
    <property type="project" value="UniProtKB-KW"/>
</dbReference>
<dbReference type="InterPro" id="IPR036136">
    <property type="entry name" value="Nit/Sulf_reduc_fer-like_dom_sf"/>
</dbReference>
<dbReference type="PANTHER" id="PTHR32439">
    <property type="entry name" value="FERREDOXIN--NITRITE REDUCTASE, CHLOROPLASTIC"/>
    <property type="match status" value="1"/>
</dbReference>
<comment type="caution">
    <text evidence="8">The sequence shown here is derived from an EMBL/GenBank/DDBJ whole genome shotgun (WGS) entry which is preliminary data.</text>
</comment>
<name>A0A074KGP4_9RHOB</name>
<evidence type="ECO:0000313" key="9">
    <source>
        <dbReference type="Proteomes" id="UP000027471"/>
    </source>
</evidence>
<reference evidence="8 9" key="1">
    <citation type="journal article" date="2015" name="Antonie Van Leeuwenhoek">
        <title>Thioclava indica sp. nov., isolated from surface seawater of the Indian Ocean.</title>
        <authorList>
            <person name="Liu Y."/>
            <person name="Lai Q."/>
            <person name="Du J."/>
            <person name="Xu H."/>
            <person name="Jiang L."/>
            <person name="Shao Z."/>
        </authorList>
    </citation>
    <scope>NUCLEOTIDE SEQUENCE [LARGE SCALE GENOMIC DNA]</scope>
    <source>
        <strain evidence="8 9">DT23-4</strain>
    </source>
</reference>
<dbReference type="eggNOG" id="COG0155">
    <property type="taxonomic scope" value="Bacteria"/>
</dbReference>
<dbReference type="InterPro" id="IPR012798">
    <property type="entry name" value="Cbl_synth_CobG-like"/>
</dbReference>
<dbReference type="RefSeq" id="WP_038129248.1">
    <property type="nucleotide sequence ID" value="NZ_AUNB01000016.1"/>
</dbReference>
<dbReference type="OrthoDB" id="7459360at2"/>
<organism evidence="8 9">
    <name type="scientific">Thioclava indica</name>
    <dbReference type="NCBI Taxonomy" id="1353528"/>
    <lineage>
        <taxon>Bacteria</taxon>
        <taxon>Pseudomonadati</taxon>
        <taxon>Pseudomonadota</taxon>
        <taxon>Alphaproteobacteria</taxon>
        <taxon>Rhodobacterales</taxon>
        <taxon>Paracoccaceae</taxon>
        <taxon>Thioclava</taxon>
    </lineage>
</organism>
<proteinExistence type="predicted"/>
<dbReference type="GO" id="GO:0046872">
    <property type="term" value="F:metal ion binding"/>
    <property type="evidence" value="ECO:0007669"/>
    <property type="project" value="UniProtKB-KW"/>
</dbReference>
<keyword evidence="2" id="KW-0349">Heme</keyword>
<dbReference type="EMBL" id="AUNB01000016">
    <property type="protein sequence ID" value="KEO60717.1"/>
    <property type="molecule type" value="Genomic_DNA"/>
</dbReference>
<keyword evidence="4" id="KW-0560">Oxidoreductase</keyword>
<keyword evidence="6" id="KW-0411">Iron-sulfur</keyword>
<dbReference type="PANTHER" id="PTHR32439:SF9">
    <property type="entry name" value="BLR3264 PROTEIN"/>
    <property type="match status" value="1"/>
</dbReference>
<dbReference type="PROSITE" id="PS00365">
    <property type="entry name" value="NIR_SIR"/>
    <property type="match status" value="1"/>
</dbReference>
<keyword evidence="1" id="KW-0004">4Fe-4S</keyword>
<evidence type="ECO:0000256" key="4">
    <source>
        <dbReference type="ARBA" id="ARBA00023002"/>
    </source>
</evidence>
<dbReference type="NCBIfam" id="TIGR02435">
    <property type="entry name" value="CobG"/>
    <property type="match status" value="1"/>
</dbReference>
<evidence type="ECO:0000259" key="7">
    <source>
        <dbReference type="Pfam" id="PF03460"/>
    </source>
</evidence>
<evidence type="ECO:0000256" key="6">
    <source>
        <dbReference type="ARBA" id="ARBA00023014"/>
    </source>
</evidence>
<accession>A0A074KGP4</accession>
<evidence type="ECO:0000256" key="5">
    <source>
        <dbReference type="ARBA" id="ARBA00023004"/>
    </source>
</evidence>
<evidence type="ECO:0000313" key="8">
    <source>
        <dbReference type="EMBL" id="KEO60717.1"/>
    </source>
</evidence>
<dbReference type="SUPFAM" id="SSF56014">
    <property type="entry name" value="Nitrite and sulphite reductase 4Fe-4S domain-like"/>
    <property type="match status" value="1"/>
</dbReference>
<evidence type="ECO:0000256" key="3">
    <source>
        <dbReference type="ARBA" id="ARBA00022723"/>
    </source>
</evidence>
<evidence type="ECO:0000256" key="2">
    <source>
        <dbReference type="ARBA" id="ARBA00022617"/>
    </source>
</evidence>
<keyword evidence="3" id="KW-0479">Metal-binding</keyword>
<protein>
    <recommendedName>
        <fullName evidence="7">Nitrite/Sulfite reductase ferredoxin-like domain-containing protein</fullName>
    </recommendedName>
</protein>
<sequence length="377" mass="39577">MSVRVYGRCPSARQPMASGDGLVVRLRPPNNRLTPDQARAIAAAAQDYGNGLIDLPARANLQLRGVRAQTHAALIAALSPLGLVEPEGSRAPRNIIVTPFADAQTYALADALQRALRTAPDLPHKFGFVIDCGPAPVMGDISGDIRLERSPDGRLLLRATGLALGAPVTKEQAPQAMCDLARWFVDAGGMHEGRGRMAQLIAQGACPKGALAPTDSPAPGLARPLPGVVAQGALVGFEFGQLQGETLAQLATLGPLRLTPWRMLLIEGLRALPDVPGLITDPRDPRLRIFACTGAPGCLQGQGDVRALARWLAPELAPDTTLHVSGCAKGCALPTPADLTLVATPEGVDLIVNGRAGDPPFRRALSPMDILQLPEFS</sequence>
<keyword evidence="9" id="KW-1185">Reference proteome</keyword>
<dbReference type="STRING" id="1353528.DT23_12815"/>
<gene>
    <name evidence="8" type="ORF">DT23_12815</name>
</gene>
<dbReference type="Gene3D" id="3.30.413.10">
    <property type="entry name" value="Sulfite Reductase Hemoprotein, domain 1"/>
    <property type="match status" value="2"/>
</dbReference>
<dbReference type="SUPFAM" id="SSF55124">
    <property type="entry name" value="Nitrite/Sulfite reductase N-terminal domain-like"/>
    <property type="match status" value="2"/>
</dbReference>